<dbReference type="AlphaFoldDB" id="A0A2V2YN15"/>
<organism evidence="9 10">
    <name type="scientific">Paenibacillus cellulosilyticus</name>
    <dbReference type="NCBI Taxonomy" id="375489"/>
    <lineage>
        <taxon>Bacteria</taxon>
        <taxon>Bacillati</taxon>
        <taxon>Bacillota</taxon>
        <taxon>Bacilli</taxon>
        <taxon>Bacillales</taxon>
        <taxon>Paenibacillaceae</taxon>
        <taxon>Paenibacillus</taxon>
    </lineage>
</organism>
<evidence type="ECO:0000259" key="8">
    <source>
        <dbReference type="Pfam" id="PF02803"/>
    </source>
</evidence>
<evidence type="ECO:0000259" key="7">
    <source>
        <dbReference type="Pfam" id="PF00108"/>
    </source>
</evidence>
<dbReference type="Pfam" id="PF02803">
    <property type="entry name" value="Thiolase_C"/>
    <property type="match status" value="1"/>
</dbReference>
<accession>A0A2V2YN15</accession>
<evidence type="ECO:0000256" key="1">
    <source>
        <dbReference type="ARBA" id="ARBA00010982"/>
    </source>
</evidence>
<dbReference type="SUPFAM" id="SSF53901">
    <property type="entry name" value="Thiolase-like"/>
    <property type="match status" value="2"/>
</dbReference>
<evidence type="ECO:0000256" key="3">
    <source>
        <dbReference type="ARBA" id="ARBA00022679"/>
    </source>
</evidence>
<proteinExistence type="inferred from homology"/>
<evidence type="ECO:0000313" key="9">
    <source>
        <dbReference type="EMBL" id="PWV95228.1"/>
    </source>
</evidence>
<dbReference type="PROSITE" id="PS00098">
    <property type="entry name" value="THIOLASE_1"/>
    <property type="match status" value="1"/>
</dbReference>
<dbReference type="EMBL" id="QGTQ01000029">
    <property type="protein sequence ID" value="PWV95228.1"/>
    <property type="molecule type" value="Genomic_DNA"/>
</dbReference>
<comment type="similarity">
    <text evidence="1 6">Belongs to the thiolase-like superfamily. Thiolase family.</text>
</comment>
<dbReference type="GO" id="GO:0003985">
    <property type="term" value="F:acetyl-CoA C-acetyltransferase activity"/>
    <property type="evidence" value="ECO:0007669"/>
    <property type="project" value="UniProtKB-EC"/>
</dbReference>
<dbReference type="PANTHER" id="PTHR18919">
    <property type="entry name" value="ACETYL-COA C-ACYLTRANSFERASE"/>
    <property type="match status" value="1"/>
</dbReference>
<dbReference type="InterPro" id="IPR002155">
    <property type="entry name" value="Thiolase"/>
</dbReference>
<feature type="domain" description="Thiolase N-terminal" evidence="7">
    <location>
        <begin position="1"/>
        <end position="209"/>
    </location>
</feature>
<dbReference type="InterPro" id="IPR016039">
    <property type="entry name" value="Thiolase-like"/>
</dbReference>
<keyword evidence="10" id="KW-1185">Reference proteome</keyword>
<keyword evidence="3 6" id="KW-0808">Transferase</keyword>
<comment type="caution">
    <text evidence="9">The sequence shown here is derived from an EMBL/GenBank/DDBJ whole genome shotgun (WGS) entry which is preliminary data.</text>
</comment>
<reference evidence="9 10" key="1">
    <citation type="submission" date="2018-05" db="EMBL/GenBank/DDBJ databases">
        <title>Genomic Encyclopedia of Type Strains, Phase III (KMG-III): the genomes of soil and plant-associated and newly described type strains.</title>
        <authorList>
            <person name="Whitman W."/>
        </authorList>
    </citation>
    <scope>NUCLEOTIDE SEQUENCE [LARGE SCALE GENOMIC DNA]</scope>
    <source>
        <strain evidence="9 10">CECT 5696</strain>
    </source>
</reference>
<dbReference type="PROSITE" id="PS00737">
    <property type="entry name" value="THIOLASE_2"/>
    <property type="match status" value="1"/>
</dbReference>
<sequence>MGMAIQAGTGQIPSRQASIAAGLPGSVPSETINKVCASGMRAIALAEQCIRVGDGDIIAAGGMESMTSAPFAVHSARWGIRMGNSEMTDLMMHDGLLCAFEGVPMAAHGDHTASLYGITREEQDEWALRSHSQAVSALWQGRLAEEIVPVTTETGAVDTDECPRPDTSAAKLAKLRPITLANQTNGTITAGNAPGVNDGAAALLLMSEKAANNGGHVPLASIIGHVSVSMAPNELAEAPARAIRKLLQQTGVSLADIDLFEVNEAFAVVVLTCGRLLNWDASKVNVNGGAIAIGHPLGASGARIVLTLAYELRRRGGGLGIAAICSGGGQGDAMLIRVDG</sequence>
<protein>
    <recommendedName>
        <fullName evidence="2">acetyl-CoA C-acetyltransferase</fullName>
        <ecNumber evidence="2">2.3.1.9</ecNumber>
    </recommendedName>
    <alternativeName>
        <fullName evidence="5">Acetoacetyl-CoA thiolase</fullName>
    </alternativeName>
</protein>
<feature type="domain" description="Thiolase C-terminal" evidence="8">
    <location>
        <begin position="218"/>
        <end position="337"/>
    </location>
</feature>
<dbReference type="Proteomes" id="UP000246635">
    <property type="component" value="Unassembled WGS sequence"/>
</dbReference>
<evidence type="ECO:0000313" key="10">
    <source>
        <dbReference type="Proteomes" id="UP000246635"/>
    </source>
</evidence>
<dbReference type="NCBIfam" id="TIGR01930">
    <property type="entry name" value="AcCoA-C-Actrans"/>
    <property type="match status" value="1"/>
</dbReference>
<dbReference type="EC" id="2.3.1.9" evidence="2"/>
<dbReference type="InterPro" id="IPR020617">
    <property type="entry name" value="Thiolase_C"/>
</dbReference>
<dbReference type="InterPro" id="IPR020616">
    <property type="entry name" value="Thiolase_N"/>
</dbReference>
<dbReference type="InterPro" id="IPR020615">
    <property type="entry name" value="Thiolase_acyl_enz_int_AS"/>
</dbReference>
<evidence type="ECO:0000256" key="5">
    <source>
        <dbReference type="ARBA" id="ARBA00030755"/>
    </source>
</evidence>
<keyword evidence="4 6" id="KW-0012">Acyltransferase</keyword>
<evidence type="ECO:0000256" key="6">
    <source>
        <dbReference type="RuleBase" id="RU003557"/>
    </source>
</evidence>
<evidence type="ECO:0000256" key="4">
    <source>
        <dbReference type="ARBA" id="ARBA00023315"/>
    </source>
</evidence>
<dbReference type="Gene3D" id="3.40.47.10">
    <property type="match status" value="2"/>
</dbReference>
<evidence type="ECO:0000256" key="2">
    <source>
        <dbReference type="ARBA" id="ARBA00012705"/>
    </source>
</evidence>
<dbReference type="InterPro" id="IPR020613">
    <property type="entry name" value="Thiolase_CS"/>
</dbReference>
<name>A0A2V2YN15_9BACL</name>
<dbReference type="Pfam" id="PF00108">
    <property type="entry name" value="Thiolase_N"/>
    <property type="match status" value="1"/>
</dbReference>
<dbReference type="InterPro" id="IPR020610">
    <property type="entry name" value="Thiolase_AS"/>
</dbReference>
<dbReference type="PROSITE" id="PS00099">
    <property type="entry name" value="THIOLASE_3"/>
    <property type="match status" value="1"/>
</dbReference>
<gene>
    <name evidence="9" type="ORF">DFQ01_12964</name>
</gene>
<dbReference type="CDD" id="cd00751">
    <property type="entry name" value="thiolase"/>
    <property type="match status" value="1"/>
</dbReference>
<dbReference type="PANTHER" id="PTHR18919:SF107">
    <property type="entry name" value="ACETYL-COA ACETYLTRANSFERASE, CYTOSOLIC"/>
    <property type="match status" value="1"/>
</dbReference>